<dbReference type="PANTHER" id="PTHR35527">
    <property type="entry name" value="CHOLOYLGLYCINE HYDROLASE"/>
    <property type="match status" value="1"/>
</dbReference>
<comment type="pathway">
    <text evidence="1">Lipid metabolism; bile acid biosynthesis.</text>
</comment>
<gene>
    <name evidence="11" type="ORF">PROPJV5_1318</name>
</gene>
<evidence type="ECO:0000256" key="5">
    <source>
        <dbReference type="ARBA" id="ARBA00044769"/>
    </source>
</evidence>
<dbReference type="AlphaFoldDB" id="A0A375I2S6"/>
<evidence type="ECO:0000256" key="4">
    <source>
        <dbReference type="ARBA" id="ARBA00023098"/>
    </source>
</evidence>
<evidence type="ECO:0000256" key="1">
    <source>
        <dbReference type="ARBA" id="ARBA00004860"/>
    </source>
</evidence>
<dbReference type="InterPro" id="IPR052193">
    <property type="entry name" value="Peptidase_C59"/>
</dbReference>
<evidence type="ECO:0000256" key="8">
    <source>
        <dbReference type="ARBA" id="ARBA00047285"/>
    </source>
</evidence>
<feature type="domain" description="Choloylglycine hydrolase/NAAA C-terminal" evidence="10">
    <location>
        <begin position="2"/>
        <end position="305"/>
    </location>
</feature>
<comment type="similarity">
    <text evidence="2">Belongs to the peptidase C59 family.</text>
</comment>
<protein>
    <recommendedName>
        <fullName evidence="5">choloylglycine hydrolase</fullName>
        <ecNumber evidence="5">3.5.1.24</ecNumber>
    </recommendedName>
    <alternativeName>
        <fullName evidence="6">Bile salt hydrolase</fullName>
    </alternativeName>
    <alternativeName>
        <fullName evidence="7">Choloylglycine hydrolase</fullName>
    </alternativeName>
</protein>
<keyword evidence="4" id="KW-0443">Lipid metabolism</keyword>
<evidence type="ECO:0000256" key="6">
    <source>
        <dbReference type="ARBA" id="ARBA00044804"/>
    </source>
</evidence>
<sequence length="331" mass="36126">MCTGIRFTDSDGNMYFGRNLDWSTSYGEHVVIVPKGFPSDWAFMADAPAGHAVIGMGIVYENHPLYFDCGNDAGLAVAGLNFPGYAQYEDAPVEGRTNVAAYEFPLWVASTFSTVDEVEAALADTAIVGRPVSENLDVSLLHWIIGDGQRSIVVEYMADGMHVHHDTVDTLANQPAFDWHLENLRSYITATGGLPEPAHWRDAELAPYGSGAGMRGIPGDYYSPSRFVKAAFLNAHYPTKDTEAENVARLFHTLGNVSMVDGAALMANGAYERTLYTSCFSASTGTYYYSTYDEPALRRVRLGDHADADPGRLLELDPQPGAISATIRRVF</sequence>
<keyword evidence="3 11" id="KW-0378">Hydrolase</keyword>
<name>A0A375I2S6_9ACTN</name>
<dbReference type="SUPFAM" id="SSF56235">
    <property type="entry name" value="N-terminal nucleophile aminohydrolases (Ntn hydrolases)"/>
    <property type="match status" value="1"/>
</dbReference>
<dbReference type="InterPro" id="IPR029132">
    <property type="entry name" value="CBAH/NAAA_C"/>
</dbReference>
<evidence type="ECO:0000259" key="10">
    <source>
        <dbReference type="Pfam" id="PF02275"/>
    </source>
</evidence>
<dbReference type="GO" id="GO:0045302">
    <property type="term" value="F:choloylglycine hydrolase activity"/>
    <property type="evidence" value="ECO:0007669"/>
    <property type="project" value="UniProtKB-EC"/>
</dbReference>
<accession>A0A375I2S6</accession>
<dbReference type="InterPro" id="IPR047711">
    <property type="entry name" value="CBAH"/>
</dbReference>
<evidence type="ECO:0000256" key="7">
    <source>
        <dbReference type="ARBA" id="ARBA00044806"/>
    </source>
</evidence>
<dbReference type="Proteomes" id="UP000265962">
    <property type="component" value="Unassembled WGS sequence"/>
</dbReference>
<dbReference type="Gene3D" id="3.60.60.10">
    <property type="entry name" value="Penicillin V Acylase, Chain A"/>
    <property type="match status" value="1"/>
</dbReference>
<dbReference type="PANTHER" id="PTHR35527:SF2">
    <property type="entry name" value="HYDROLASE"/>
    <property type="match status" value="1"/>
</dbReference>
<evidence type="ECO:0000256" key="9">
    <source>
        <dbReference type="ARBA" id="ARBA00048897"/>
    </source>
</evidence>
<dbReference type="GO" id="GO:0006629">
    <property type="term" value="P:lipid metabolic process"/>
    <property type="evidence" value="ECO:0007669"/>
    <property type="project" value="UniProtKB-KW"/>
</dbReference>
<dbReference type="RefSeq" id="WP_119715482.1">
    <property type="nucleotide sequence ID" value="NZ_OMOH01000004.1"/>
</dbReference>
<evidence type="ECO:0000313" key="11">
    <source>
        <dbReference type="EMBL" id="SPF68323.1"/>
    </source>
</evidence>
<dbReference type="CDD" id="cd00542">
    <property type="entry name" value="Ntn_PVA"/>
    <property type="match status" value="1"/>
</dbReference>
<dbReference type="Pfam" id="PF02275">
    <property type="entry name" value="CBAH"/>
    <property type="match status" value="1"/>
</dbReference>
<keyword evidence="12" id="KW-1185">Reference proteome</keyword>
<organism evidence="11 12">
    <name type="scientific">Propionibacterium ruminifibrarum</name>
    <dbReference type="NCBI Taxonomy" id="1962131"/>
    <lineage>
        <taxon>Bacteria</taxon>
        <taxon>Bacillati</taxon>
        <taxon>Actinomycetota</taxon>
        <taxon>Actinomycetes</taxon>
        <taxon>Propionibacteriales</taxon>
        <taxon>Propionibacteriaceae</taxon>
        <taxon>Propionibacterium</taxon>
    </lineage>
</organism>
<dbReference type="InterPro" id="IPR029055">
    <property type="entry name" value="Ntn_hydrolases_N"/>
</dbReference>
<evidence type="ECO:0000313" key="12">
    <source>
        <dbReference type="Proteomes" id="UP000265962"/>
    </source>
</evidence>
<comment type="catalytic activity">
    <reaction evidence="9">
        <text>taurodeoxycholate + H2O = deoxycholate + taurine</text>
        <dbReference type="Rhea" id="RHEA:47556"/>
        <dbReference type="ChEBI" id="CHEBI:15377"/>
        <dbReference type="ChEBI" id="CHEBI:23614"/>
        <dbReference type="ChEBI" id="CHEBI:36261"/>
        <dbReference type="ChEBI" id="CHEBI:507393"/>
    </reaction>
    <physiologicalReaction direction="left-to-right" evidence="9">
        <dbReference type="Rhea" id="RHEA:47557"/>
    </physiologicalReaction>
</comment>
<dbReference type="NCBIfam" id="NF038245">
    <property type="entry name" value="bile_salt_hydro"/>
    <property type="match status" value="1"/>
</dbReference>
<evidence type="ECO:0000256" key="3">
    <source>
        <dbReference type="ARBA" id="ARBA00022801"/>
    </source>
</evidence>
<evidence type="ECO:0000256" key="2">
    <source>
        <dbReference type="ARBA" id="ARBA00006625"/>
    </source>
</evidence>
<dbReference type="OrthoDB" id="1265391at2"/>
<dbReference type="EC" id="3.5.1.24" evidence="5"/>
<proteinExistence type="inferred from homology"/>
<dbReference type="EMBL" id="OMOH01000004">
    <property type="protein sequence ID" value="SPF68323.1"/>
    <property type="molecule type" value="Genomic_DNA"/>
</dbReference>
<comment type="catalytic activity">
    <reaction evidence="8">
        <text>cholate + taurine = taurocholate + H2O</text>
        <dbReference type="Rhea" id="RHEA:47108"/>
        <dbReference type="ChEBI" id="CHEBI:15377"/>
        <dbReference type="ChEBI" id="CHEBI:29747"/>
        <dbReference type="ChEBI" id="CHEBI:36257"/>
        <dbReference type="ChEBI" id="CHEBI:507393"/>
    </reaction>
    <physiologicalReaction direction="right-to-left" evidence="8">
        <dbReference type="Rhea" id="RHEA:47110"/>
    </physiologicalReaction>
</comment>
<reference evidence="12" key="1">
    <citation type="submission" date="2018-02" db="EMBL/GenBank/DDBJ databases">
        <authorList>
            <person name="Hornung B."/>
        </authorList>
    </citation>
    <scope>NUCLEOTIDE SEQUENCE [LARGE SCALE GENOMIC DNA]</scope>
</reference>